<feature type="region of interest" description="Disordered" evidence="1">
    <location>
        <begin position="170"/>
        <end position="291"/>
    </location>
</feature>
<protein>
    <submittedName>
        <fullName evidence="2">Uncharacterized protein</fullName>
    </submittedName>
</protein>
<evidence type="ECO:0000256" key="1">
    <source>
        <dbReference type="SAM" id="MobiDB-lite"/>
    </source>
</evidence>
<sequence length="303" mass="32506">MEATHQQSMPRTTHALQHNQRTRLVRSTRKVGAILGETPLFVDRDPTSPRISMLCAAKTESSRRSAYIYAPKRIASVPEDCPDDRNRDRYGDRDLSAEPAHQHPRPVLAVRVTGPSSGPSTYDDLDSPPASASTTLTFSLVPPAPKSAPSPASTAAAARKMARVVRTLGKGVPPDLVFPPPPSPSPSRRVSRTRPVLRRRRTASADALESASESDSANANSAFSQPAGGVRLQPPPHSPLPASPDASADAGAPLDPPPPIGLDRGTHRTEKGWSGEWVTTGARPGDMQNMDDVAKRLRAMRLR</sequence>
<feature type="compositionally biased region" description="Low complexity" evidence="1">
    <location>
        <begin position="243"/>
        <end position="253"/>
    </location>
</feature>
<feature type="compositionally biased region" description="Pro residues" evidence="1">
    <location>
        <begin position="176"/>
        <end position="185"/>
    </location>
</feature>
<dbReference type="EMBL" id="JARJCW010000017">
    <property type="protein sequence ID" value="KAJ7215534.1"/>
    <property type="molecule type" value="Genomic_DNA"/>
</dbReference>
<evidence type="ECO:0000313" key="3">
    <source>
        <dbReference type="Proteomes" id="UP001219525"/>
    </source>
</evidence>
<proteinExistence type="predicted"/>
<keyword evidence="3" id="KW-1185">Reference proteome</keyword>
<evidence type="ECO:0000313" key="2">
    <source>
        <dbReference type="EMBL" id="KAJ7215534.1"/>
    </source>
</evidence>
<gene>
    <name evidence="2" type="ORF">GGX14DRAFT_696491</name>
</gene>
<dbReference type="Proteomes" id="UP001219525">
    <property type="component" value="Unassembled WGS sequence"/>
</dbReference>
<feature type="region of interest" description="Disordered" evidence="1">
    <location>
        <begin position="1"/>
        <end position="22"/>
    </location>
</feature>
<feature type="compositionally biased region" description="Basic and acidic residues" evidence="1">
    <location>
        <begin position="264"/>
        <end position="273"/>
    </location>
</feature>
<comment type="caution">
    <text evidence="2">The sequence shown here is derived from an EMBL/GenBank/DDBJ whole genome shotgun (WGS) entry which is preliminary data.</text>
</comment>
<name>A0AAD6VTG5_9AGAR</name>
<reference evidence="2" key="1">
    <citation type="submission" date="2023-03" db="EMBL/GenBank/DDBJ databases">
        <title>Massive genome expansion in bonnet fungi (Mycena s.s.) driven by repeated elements and novel gene families across ecological guilds.</title>
        <authorList>
            <consortium name="Lawrence Berkeley National Laboratory"/>
            <person name="Harder C.B."/>
            <person name="Miyauchi S."/>
            <person name="Viragh M."/>
            <person name="Kuo A."/>
            <person name="Thoen E."/>
            <person name="Andreopoulos B."/>
            <person name="Lu D."/>
            <person name="Skrede I."/>
            <person name="Drula E."/>
            <person name="Henrissat B."/>
            <person name="Morin E."/>
            <person name="Kohler A."/>
            <person name="Barry K."/>
            <person name="LaButti K."/>
            <person name="Morin E."/>
            <person name="Salamov A."/>
            <person name="Lipzen A."/>
            <person name="Mereny Z."/>
            <person name="Hegedus B."/>
            <person name="Baldrian P."/>
            <person name="Stursova M."/>
            <person name="Weitz H."/>
            <person name="Taylor A."/>
            <person name="Grigoriev I.V."/>
            <person name="Nagy L.G."/>
            <person name="Martin F."/>
            <person name="Kauserud H."/>
        </authorList>
    </citation>
    <scope>NUCLEOTIDE SEQUENCE</scope>
    <source>
        <strain evidence="2">9144</strain>
    </source>
</reference>
<dbReference type="AlphaFoldDB" id="A0AAD6VTG5"/>
<feature type="compositionally biased region" description="Polar residues" evidence="1">
    <location>
        <begin position="1"/>
        <end position="19"/>
    </location>
</feature>
<feature type="compositionally biased region" description="Basic residues" evidence="1">
    <location>
        <begin position="189"/>
        <end position="202"/>
    </location>
</feature>
<feature type="compositionally biased region" description="Basic and acidic residues" evidence="1">
    <location>
        <begin position="83"/>
        <end position="96"/>
    </location>
</feature>
<organism evidence="2 3">
    <name type="scientific">Mycena pura</name>
    <dbReference type="NCBI Taxonomy" id="153505"/>
    <lineage>
        <taxon>Eukaryota</taxon>
        <taxon>Fungi</taxon>
        <taxon>Dikarya</taxon>
        <taxon>Basidiomycota</taxon>
        <taxon>Agaricomycotina</taxon>
        <taxon>Agaricomycetes</taxon>
        <taxon>Agaricomycetidae</taxon>
        <taxon>Agaricales</taxon>
        <taxon>Marasmiineae</taxon>
        <taxon>Mycenaceae</taxon>
        <taxon>Mycena</taxon>
    </lineage>
</organism>
<feature type="compositionally biased region" description="Pro residues" evidence="1">
    <location>
        <begin position="233"/>
        <end position="242"/>
    </location>
</feature>
<accession>A0AAD6VTG5</accession>
<feature type="compositionally biased region" description="Low complexity" evidence="1">
    <location>
        <begin position="204"/>
        <end position="224"/>
    </location>
</feature>
<feature type="region of interest" description="Disordered" evidence="1">
    <location>
        <begin position="77"/>
        <end position="155"/>
    </location>
</feature>